<dbReference type="RefSeq" id="WP_044432235.1">
    <property type="nucleotide sequence ID" value="NZ_BJYZ01000012.1"/>
</dbReference>
<dbReference type="PANTHER" id="PTHR48081">
    <property type="entry name" value="AB HYDROLASE SUPERFAMILY PROTEIN C4A8.06C"/>
    <property type="match status" value="1"/>
</dbReference>
<dbReference type="PANTHER" id="PTHR48081:SF9">
    <property type="entry name" value="CARBOXYLESTERASE"/>
    <property type="match status" value="1"/>
</dbReference>
<accession>A0A512DQC4</accession>
<evidence type="ECO:0000313" key="4">
    <source>
        <dbReference type="EMBL" id="GEO38692.1"/>
    </source>
</evidence>
<sequence>MKRLLPLLLPILTVLPGCSVSSAINAFVPSSGYRVVPDITYGEGQRRTLDVYVPDGADGGTPMLVFFYGGSWDSGEKEAYRFAGQAFASRGYVTAIPDYRIYPEVRFPDFLKDASAAVAWAVTHGGEYGAAPGPVFLAGHSAGAHIAAMLTLDRQWLGEAGLSPCGAIRATVGLAGPYDFLPLKSEVLKEIFGPEATRPRSQPINFVTGTAPPMLLVTGDSDTTVRPRNTDNLAAKIRERGGEVEVIHYDGIGHTPLVGALAAPLRRLAPVLDDTDAFLRGRRQREPCR</sequence>
<evidence type="ECO:0000256" key="2">
    <source>
        <dbReference type="SAM" id="SignalP"/>
    </source>
</evidence>
<keyword evidence="5" id="KW-1185">Reference proteome</keyword>
<dbReference type="EMBL" id="BJYZ01000012">
    <property type="protein sequence ID" value="GEO38692.1"/>
    <property type="molecule type" value="Genomic_DNA"/>
</dbReference>
<dbReference type="Gene3D" id="3.40.50.1820">
    <property type="entry name" value="alpha/beta hydrolase"/>
    <property type="match status" value="1"/>
</dbReference>
<keyword evidence="1" id="KW-0378">Hydrolase</keyword>
<feature type="chain" id="PRO_5021977388" description="BD-FAE-like domain-containing protein" evidence="2">
    <location>
        <begin position="27"/>
        <end position="289"/>
    </location>
</feature>
<reference evidence="4 5" key="1">
    <citation type="submission" date="2019-07" db="EMBL/GenBank/DDBJ databases">
        <title>Whole genome shotgun sequence of Skermanella aerolata NBRC 106429.</title>
        <authorList>
            <person name="Hosoyama A."/>
            <person name="Uohara A."/>
            <person name="Ohji S."/>
            <person name="Ichikawa N."/>
        </authorList>
    </citation>
    <scope>NUCLEOTIDE SEQUENCE [LARGE SCALE GENOMIC DNA]</scope>
    <source>
        <strain evidence="4 5">NBRC 106429</strain>
    </source>
</reference>
<name>A0A512DQC4_9PROT</name>
<dbReference type="InterPro" id="IPR029058">
    <property type="entry name" value="AB_hydrolase_fold"/>
</dbReference>
<proteinExistence type="predicted"/>
<dbReference type="InterPro" id="IPR050300">
    <property type="entry name" value="GDXG_lipolytic_enzyme"/>
</dbReference>
<protein>
    <recommendedName>
        <fullName evidence="3">BD-FAE-like domain-containing protein</fullName>
    </recommendedName>
</protein>
<dbReference type="OrthoDB" id="9771666at2"/>
<dbReference type="GO" id="GO:0016787">
    <property type="term" value="F:hydrolase activity"/>
    <property type="evidence" value="ECO:0007669"/>
    <property type="project" value="UniProtKB-KW"/>
</dbReference>
<dbReference type="AlphaFoldDB" id="A0A512DQC4"/>
<evidence type="ECO:0000256" key="1">
    <source>
        <dbReference type="ARBA" id="ARBA00022801"/>
    </source>
</evidence>
<dbReference type="InterPro" id="IPR049492">
    <property type="entry name" value="BD-FAE-like_dom"/>
</dbReference>
<dbReference type="Pfam" id="PF20434">
    <property type="entry name" value="BD-FAE"/>
    <property type="match status" value="1"/>
</dbReference>
<dbReference type="Proteomes" id="UP000321523">
    <property type="component" value="Unassembled WGS sequence"/>
</dbReference>
<keyword evidence="2" id="KW-0732">Signal</keyword>
<evidence type="ECO:0000313" key="5">
    <source>
        <dbReference type="Proteomes" id="UP000321523"/>
    </source>
</evidence>
<comment type="caution">
    <text evidence="4">The sequence shown here is derived from an EMBL/GenBank/DDBJ whole genome shotgun (WGS) entry which is preliminary data.</text>
</comment>
<evidence type="ECO:0000259" key="3">
    <source>
        <dbReference type="Pfam" id="PF20434"/>
    </source>
</evidence>
<dbReference type="SUPFAM" id="SSF53474">
    <property type="entry name" value="alpha/beta-Hydrolases"/>
    <property type="match status" value="1"/>
</dbReference>
<feature type="domain" description="BD-FAE-like" evidence="3">
    <location>
        <begin position="49"/>
        <end position="236"/>
    </location>
</feature>
<feature type="signal peptide" evidence="2">
    <location>
        <begin position="1"/>
        <end position="26"/>
    </location>
</feature>
<organism evidence="4 5">
    <name type="scientific">Skermanella aerolata</name>
    <dbReference type="NCBI Taxonomy" id="393310"/>
    <lineage>
        <taxon>Bacteria</taxon>
        <taxon>Pseudomonadati</taxon>
        <taxon>Pseudomonadota</taxon>
        <taxon>Alphaproteobacteria</taxon>
        <taxon>Rhodospirillales</taxon>
        <taxon>Azospirillaceae</taxon>
        <taxon>Skermanella</taxon>
    </lineage>
</organism>
<gene>
    <name evidence="4" type="ORF">SAE02_28400</name>
</gene>